<dbReference type="GO" id="GO:1904047">
    <property type="term" value="F:S-adenosyl-L-methionine binding"/>
    <property type="evidence" value="ECO:0007669"/>
    <property type="project" value="TreeGrafter"/>
</dbReference>
<dbReference type="GO" id="GO:0042601">
    <property type="term" value="C:endospore-forming forespore"/>
    <property type="evidence" value="ECO:0007669"/>
    <property type="project" value="TreeGrafter"/>
</dbReference>
<gene>
    <name evidence="1" type="ORF">EHS15_11095</name>
</gene>
<dbReference type="Pfam" id="PF20903">
    <property type="entry name" value="SPL"/>
    <property type="match status" value="1"/>
</dbReference>
<sequence>MFKPYSHIYVEEKILDHFRTKEILSKFKSATVIPISHYKDVFNKRGQNFRAQKLSPKLILAEKKENYLYPGSNFSPSFDHPHFYYNTLALNCIYDCDYCYLQGMFPSANLVFFVNWEDFFSATDEFLEKNKSLYLALSYDTDLLATESFYPASRAWIRFAETRPDLLLELRTKSGNYASIQDIKPIPNLILAWTVSPDSIAKQVEKKAPGTKGRLDSAARAIRDGWKVRICLDPVLLEPDWKTSYRTLFEEMREQIDKDMLVDISIGSFRMNSDFLKTIQQTRKDSALLYYPFHRKDGVVSYPEKENEEMLDFIRNLFSSWIPSEKIKCN</sequence>
<dbReference type="GO" id="GO:0051539">
    <property type="term" value="F:4 iron, 4 sulfur cluster binding"/>
    <property type="evidence" value="ECO:0007669"/>
    <property type="project" value="TreeGrafter"/>
</dbReference>
<protein>
    <submittedName>
        <fullName evidence="1">DNA photolyase</fullName>
    </submittedName>
</protein>
<proteinExistence type="predicted"/>
<dbReference type="Proteomes" id="UP000298058">
    <property type="component" value="Unassembled WGS sequence"/>
</dbReference>
<evidence type="ECO:0000313" key="1">
    <source>
        <dbReference type="EMBL" id="TGN18955.1"/>
    </source>
</evidence>
<dbReference type="Gene3D" id="3.40.50.12110">
    <property type="match status" value="1"/>
</dbReference>
<dbReference type="PANTHER" id="PTHR37822">
    <property type="entry name" value="SPORE PHOTOPRODUCT LYASE-RELATED"/>
    <property type="match status" value="1"/>
</dbReference>
<dbReference type="InterPro" id="IPR049539">
    <property type="entry name" value="SPL"/>
</dbReference>
<comment type="caution">
    <text evidence="1">The sequence shown here is derived from an EMBL/GenBank/DDBJ whole genome shotgun (WGS) entry which is preliminary data.</text>
</comment>
<dbReference type="EMBL" id="RQHW01000042">
    <property type="protein sequence ID" value="TGN18955.1"/>
    <property type="molecule type" value="Genomic_DNA"/>
</dbReference>
<dbReference type="AlphaFoldDB" id="A0A4R9LZN2"/>
<name>A0A4R9LZN2_9LEPT</name>
<dbReference type="GO" id="GO:0003913">
    <property type="term" value="F:DNA photolyase activity"/>
    <property type="evidence" value="ECO:0007669"/>
    <property type="project" value="TreeGrafter"/>
</dbReference>
<reference evidence="1" key="1">
    <citation type="journal article" date="2019" name="PLoS Negl. Trop. Dis.">
        <title>Revisiting the worldwide diversity of Leptospira species in the environment.</title>
        <authorList>
            <person name="Vincent A.T."/>
            <person name="Schiettekatte O."/>
            <person name="Bourhy P."/>
            <person name="Veyrier F.J."/>
            <person name="Picardeau M."/>
        </authorList>
    </citation>
    <scope>NUCLEOTIDE SEQUENCE [LARGE SCALE GENOMIC DNA]</scope>
    <source>
        <strain evidence="1">201300427</strain>
    </source>
</reference>
<keyword evidence="2" id="KW-1185">Reference proteome</keyword>
<dbReference type="Gene3D" id="3.80.30.30">
    <property type="match status" value="1"/>
</dbReference>
<dbReference type="PANTHER" id="PTHR37822:SF2">
    <property type="entry name" value="SPORE PHOTOPRODUCT LYASE"/>
    <property type="match status" value="1"/>
</dbReference>
<evidence type="ECO:0000313" key="2">
    <source>
        <dbReference type="Proteomes" id="UP000298058"/>
    </source>
</evidence>
<dbReference type="OrthoDB" id="9783671at2"/>
<dbReference type="RefSeq" id="WP_135760638.1">
    <property type="nucleotide sequence ID" value="NZ_RQHW01000042.1"/>
</dbReference>
<accession>A0A4R9LZN2</accession>
<keyword evidence="1" id="KW-0456">Lyase</keyword>
<organism evidence="1 2">
    <name type="scientific">Leptospira idonii</name>
    <dbReference type="NCBI Taxonomy" id="1193500"/>
    <lineage>
        <taxon>Bacteria</taxon>
        <taxon>Pseudomonadati</taxon>
        <taxon>Spirochaetota</taxon>
        <taxon>Spirochaetia</taxon>
        <taxon>Leptospirales</taxon>
        <taxon>Leptospiraceae</taxon>
        <taxon>Leptospira</taxon>
    </lineage>
</organism>